<feature type="region of interest" description="Disordered" evidence="1">
    <location>
        <begin position="90"/>
        <end position="109"/>
    </location>
</feature>
<protein>
    <submittedName>
        <fullName evidence="2">Uncharacterized protein</fullName>
    </submittedName>
</protein>
<accession>A0A9P8NV04</accession>
<dbReference type="EMBL" id="JAEUBE010000511">
    <property type="protein sequence ID" value="KAH3660152.1"/>
    <property type="molecule type" value="Genomic_DNA"/>
</dbReference>
<name>A0A9P8NV04_9ASCO</name>
<dbReference type="AlphaFoldDB" id="A0A9P8NV04"/>
<sequence length="205" mass="23258">MAVTSDPVDIPMAMYQVIPAAFKITDRISVDLKMYLIAWLLKNCGKCLKLLEPNSFSAGERSSETFPFLTVRIYVAVFVTQIPSECFVERDSRELQRPQQPPGSMGDQQQKNRLAKLELCVEVCGGFCLGDKRDQRRDKQNNNKHDLNIRERVLVHAAQTAHFRNQPGTAARLSAELVGLHKKRFQRAYRLGRTAQGVCHNDLDV</sequence>
<dbReference type="GeneID" id="70239321"/>
<dbReference type="RefSeq" id="XP_046057863.1">
    <property type="nucleotide sequence ID" value="XM_046208744.1"/>
</dbReference>
<evidence type="ECO:0000256" key="1">
    <source>
        <dbReference type="SAM" id="MobiDB-lite"/>
    </source>
</evidence>
<comment type="caution">
    <text evidence="2">The sequence shown here is derived from an EMBL/GenBank/DDBJ whole genome shotgun (WGS) entry which is preliminary data.</text>
</comment>
<gene>
    <name evidence="2" type="ORF">OGAPHI_007357</name>
</gene>
<evidence type="ECO:0000313" key="2">
    <source>
        <dbReference type="EMBL" id="KAH3660152.1"/>
    </source>
</evidence>
<evidence type="ECO:0000313" key="3">
    <source>
        <dbReference type="Proteomes" id="UP000769157"/>
    </source>
</evidence>
<reference evidence="2" key="2">
    <citation type="submission" date="2021-01" db="EMBL/GenBank/DDBJ databases">
        <authorList>
            <person name="Schikora-Tamarit M.A."/>
        </authorList>
    </citation>
    <scope>NUCLEOTIDE SEQUENCE</scope>
    <source>
        <strain evidence="2">CBS6075</strain>
    </source>
</reference>
<dbReference type="Proteomes" id="UP000769157">
    <property type="component" value="Unassembled WGS sequence"/>
</dbReference>
<keyword evidence="3" id="KW-1185">Reference proteome</keyword>
<reference evidence="2" key="1">
    <citation type="journal article" date="2021" name="Open Biol.">
        <title>Shared evolutionary footprints suggest mitochondrial oxidative damage underlies multiple complex I losses in fungi.</title>
        <authorList>
            <person name="Schikora-Tamarit M.A."/>
            <person name="Marcet-Houben M."/>
            <person name="Nosek J."/>
            <person name="Gabaldon T."/>
        </authorList>
    </citation>
    <scope>NUCLEOTIDE SEQUENCE</scope>
    <source>
        <strain evidence="2">CBS6075</strain>
    </source>
</reference>
<organism evidence="2 3">
    <name type="scientific">Ogataea philodendri</name>
    <dbReference type="NCBI Taxonomy" id="1378263"/>
    <lineage>
        <taxon>Eukaryota</taxon>
        <taxon>Fungi</taxon>
        <taxon>Dikarya</taxon>
        <taxon>Ascomycota</taxon>
        <taxon>Saccharomycotina</taxon>
        <taxon>Pichiomycetes</taxon>
        <taxon>Pichiales</taxon>
        <taxon>Pichiaceae</taxon>
        <taxon>Ogataea</taxon>
    </lineage>
</organism>
<proteinExistence type="predicted"/>